<protein>
    <submittedName>
        <fullName evidence="2">Uncharacterized protein</fullName>
    </submittedName>
</protein>
<dbReference type="Proteomes" id="UP001597283">
    <property type="component" value="Unassembled WGS sequence"/>
</dbReference>
<accession>A0ABW4NCQ9</accession>
<name>A0ABW4NCQ9_9SPHN</name>
<feature type="compositionally biased region" description="Basic and acidic residues" evidence="1">
    <location>
        <begin position="1"/>
        <end position="13"/>
    </location>
</feature>
<gene>
    <name evidence="2" type="ORF">ACFSC3_09585</name>
</gene>
<evidence type="ECO:0000313" key="2">
    <source>
        <dbReference type="EMBL" id="MFD1787826.1"/>
    </source>
</evidence>
<organism evidence="2 3">
    <name type="scientific">Sphingomonas floccifaciens</name>
    <dbReference type="NCBI Taxonomy" id="1844115"/>
    <lineage>
        <taxon>Bacteria</taxon>
        <taxon>Pseudomonadati</taxon>
        <taxon>Pseudomonadota</taxon>
        <taxon>Alphaproteobacteria</taxon>
        <taxon>Sphingomonadales</taxon>
        <taxon>Sphingomonadaceae</taxon>
        <taxon>Sphingomonas</taxon>
    </lineage>
</organism>
<reference evidence="3" key="1">
    <citation type="journal article" date="2019" name="Int. J. Syst. Evol. Microbiol.">
        <title>The Global Catalogue of Microorganisms (GCM) 10K type strain sequencing project: providing services to taxonomists for standard genome sequencing and annotation.</title>
        <authorList>
            <consortium name="The Broad Institute Genomics Platform"/>
            <consortium name="The Broad Institute Genome Sequencing Center for Infectious Disease"/>
            <person name="Wu L."/>
            <person name="Ma J."/>
        </authorList>
    </citation>
    <scope>NUCLEOTIDE SEQUENCE [LARGE SCALE GENOMIC DNA]</scope>
    <source>
        <strain evidence="3">Q85</strain>
    </source>
</reference>
<proteinExistence type="predicted"/>
<sequence length="58" mass="6161">MDRRAAKDVRDVNQDQAQLPPPVPRRFAFGAVAMVSVASVHADESVIPAAHAASVVTH</sequence>
<keyword evidence="3" id="KW-1185">Reference proteome</keyword>
<comment type="caution">
    <text evidence="2">The sequence shown here is derived from an EMBL/GenBank/DDBJ whole genome shotgun (WGS) entry which is preliminary data.</text>
</comment>
<dbReference type="EMBL" id="JBHUFC010000003">
    <property type="protein sequence ID" value="MFD1787826.1"/>
    <property type="molecule type" value="Genomic_DNA"/>
</dbReference>
<feature type="region of interest" description="Disordered" evidence="1">
    <location>
        <begin position="1"/>
        <end position="21"/>
    </location>
</feature>
<dbReference type="RefSeq" id="WP_380940187.1">
    <property type="nucleotide sequence ID" value="NZ_JBHUFC010000003.1"/>
</dbReference>
<evidence type="ECO:0000313" key="3">
    <source>
        <dbReference type="Proteomes" id="UP001597283"/>
    </source>
</evidence>
<evidence type="ECO:0000256" key="1">
    <source>
        <dbReference type="SAM" id="MobiDB-lite"/>
    </source>
</evidence>